<reference evidence="3" key="1">
    <citation type="submission" date="2015-02" db="EMBL/GenBank/DDBJ databases">
        <authorList>
            <person name="Ju K.-S."/>
            <person name="Doroghazi J.R."/>
            <person name="Metcalf W."/>
        </authorList>
    </citation>
    <scope>NUCLEOTIDE SEQUENCE [LARGE SCALE GENOMIC DNA]</scope>
    <source>
        <strain evidence="3">NRRL B-16380</strain>
    </source>
</reference>
<comment type="caution">
    <text evidence="2">The sequence shown here is derived from an EMBL/GenBank/DDBJ whole genome shotgun (WGS) entry which is preliminary data.</text>
</comment>
<keyword evidence="3" id="KW-1185">Reference proteome</keyword>
<feature type="transmembrane region" description="Helical" evidence="1">
    <location>
        <begin position="131"/>
        <end position="155"/>
    </location>
</feature>
<accession>A0A0M2GGA5</accession>
<dbReference type="AlphaFoldDB" id="A0A0M2GGA5"/>
<keyword evidence="1" id="KW-0472">Membrane</keyword>
<name>A0A0M2GGA5_9ACTN</name>
<evidence type="ECO:0000313" key="3">
    <source>
        <dbReference type="Proteomes" id="UP000034786"/>
    </source>
</evidence>
<gene>
    <name evidence="2" type="ORF">UK15_35565</name>
</gene>
<feature type="transmembrane region" description="Helical" evidence="1">
    <location>
        <begin position="87"/>
        <end position="111"/>
    </location>
</feature>
<keyword evidence="1" id="KW-1133">Transmembrane helix</keyword>
<organism evidence="2 3">
    <name type="scientific">Streptomyces variegatus</name>
    <dbReference type="NCBI Taxonomy" id="284040"/>
    <lineage>
        <taxon>Bacteria</taxon>
        <taxon>Bacillati</taxon>
        <taxon>Actinomycetota</taxon>
        <taxon>Actinomycetes</taxon>
        <taxon>Kitasatosporales</taxon>
        <taxon>Streptomycetaceae</taxon>
        <taxon>Streptomyces</taxon>
    </lineage>
</organism>
<sequence>MSDDYAAITTSIMLAVLVIATMQAERLLKAWYAPLVEARKRWWAVEDEIAAHLRAGREVTHDDLARLRDVRAQAACRANEMGALSNLLKIICVGGPWLLLCLQIVSTVVYVLRWAATPDPDPSPALARLAFYTTTASVVALIASLTISTLARGFLSGFTFNRRKKDHLTQGTQLYELYQQLHEYETSLGTDDAEGDPRLHTATAALSAAGDTPRHHIAASLAQQHGGSTRTWERLLNQASQNSPPG</sequence>
<protein>
    <submittedName>
        <fullName evidence="2">Uncharacterized protein</fullName>
    </submittedName>
</protein>
<dbReference type="RefSeq" id="WP_031143955.1">
    <property type="nucleotide sequence ID" value="NZ_JYJH01000044.1"/>
</dbReference>
<feature type="transmembrane region" description="Helical" evidence="1">
    <location>
        <begin position="6"/>
        <end position="24"/>
    </location>
</feature>
<evidence type="ECO:0000256" key="1">
    <source>
        <dbReference type="SAM" id="Phobius"/>
    </source>
</evidence>
<proteinExistence type="predicted"/>
<keyword evidence="1" id="KW-0812">Transmembrane</keyword>
<evidence type="ECO:0000313" key="2">
    <source>
        <dbReference type="EMBL" id="KJK34532.1"/>
    </source>
</evidence>
<dbReference type="PATRIC" id="fig|284040.3.peg.6317"/>
<dbReference type="EMBL" id="JYJH01000044">
    <property type="protein sequence ID" value="KJK34532.1"/>
    <property type="molecule type" value="Genomic_DNA"/>
</dbReference>
<dbReference type="Proteomes" id="UP000034786">
    <property type="component" value="Unassembled WGS sequence"/>
</dbReference>